<evidence type="ECO:0000313" key="3">
    <source>
        <dbReference type="Proteomes" id="UP000799118"/>
    </source>
</evidence>
<keyword evidence="3" id="KW-1185">Reference proteome</keyword>
<name>A0A6A4I9E4_9AGAR</name>
<evidence type="ECO:0000256" key="1">
    <source>
        <dbReference type="SAM" id="MobiDB-lite"/>
    </source>
</evidence>
<feature type="compositionally biased region" description="Low complexity" evidence="1">
    <location>
        <begin position="154"/>
        <end position="179"/>
    </location>
</feature>
<feature type="compositionally biased region" description="Low complexity" evidence="1">
    <location>
        <begin position="226"/>
        <end position="255"/>
    </location>
</feature>
<reference evidence="2" key="1">
    <citation type="journal article" date="2019" name="Environ. Microbiol.">
        <title>Fungal ecological strategies reflected in gene transcription - a case study of two litter decomposers.</title>
        <authorList>
            <person name="Barbi F."/>
            <person name="Kohler A."/>
            <person name="Barry K."/>
            <person name="Baskaran P."/>
            <person name="Daum C."/>
            <person name="Fauchery L."/>
            <person name="Ihrmark K."/>
            <person name="Kuo A."/>
            <person name="LaButti K."/>
            <person name="Lipzen A."/>
            <person name="Morin E."/>
            <person name="Grigoriev I.V."/>
            <person name="Henrissat B."/>
            <person name="Lindahl B."/>
            <person name="Martin F."/>
        </authorList>
    </citation>
    <scope>NUCLEOTIDE SEQUENCE</scope>
    <source>
        <strain evidence="2">JB14</strain>
    </source>
</reference>
<gene>
    <name evidence="2" type="ORF">BT96DRAFT_150357</name>
</gene>
<feature type="region of interest" description="Disordered" evidence="1">
    <location>
        <begin position="1"/>
        <end position="340"/>
    </location>
</feature>
<accession>A0A6A4I9E4</accession>
<evidence type="ECO:0000313" key="2">
    <source>
        <dbReference type="EMBL" id="KAE9407211.1"/>
    </source>
</evidence>
<feature type="compositionally biased region" description="Low complexity" evidence="1">
    <location>
        <begin position="77"/>
        <end position="88"/>
    </location>
</feature>
<dbReference type="AlphaFoldDB" id="A0A6A4I9E4"/>
<feature type="compositionally biased region" description="Polar residues" evidence="1">
    <location>
        <begin position="270"/>
        <end position="279"/>
    </location>
</feature>
<organism evidence="2 3">
    <name type="scientific">Gymnopus androsaceus JB14</name>
    <dbReference type="NCBI Taxonomy" id="1447944"/>
    <lineage>
        <taxon>Eukaryota</taxon>
        <taxon>Fungi</taxon>
        <taxon>Dikarya</taxon>
        <taxon>Basidiomycota</taxon>
        <taxon>Agaricomycotina</taxon>
        <taxon>Agaricomycetes</taxon>
        <taxon>Agaricomycetidae</taxon>
        <taxon>Agaricales</taxon>
        <taxon>Marasmiineae</taxon>
        <taxon>Omphalotaceae</taxon>
        <taxon>Gymnopus</taxon>
    </lineage>
</organism>
<dbReference type="Proteomes" id="UP000799118">
    <property type="component" value="Unassembled WGS sequence"/>
</dbReference>
<proteinExistence type="predicted"/>
<feature type="compositionally biased region" description="Low complexity" evidence="1">
    <location>
        <begin position="281"/>
        <end position="304"/>
    </location>
</feature>
<sequence length="340" mass="35330">MSQSNAGLGQAPVPAGPPLIPLSGIENDDIASDSSLGSAPGIELTSTSRFSPPNLRGRKRTHSRSFPQKEKDLQLLSSVESASSSHVSSDLEKKEDAPAASKPVPTTALKSAHSIRSAGRVIEETPSEVEQDEGEIRAQEVLLTGTRKRRKVISSSSASGQGGQSTTTTSESEPVPTRTSSRRKPLSVPAAEKGTSRTTTRASRVRKQLSGTSAASASEDVDERPSSSSSNKAASTTAKGKGKTPSTKSGQTSSSVPTRKRSDVGRGLKSTGSDASLKNPSLAKSSSSTLRTTRSTAGLSSRTGATETSDIDAPSDTVASGLEADDYPLLVARERAKRRN</sequence>
<dbReference type="EMBL" id="ML769397">
    <property type="protein sequence ID" value="KAE9407211.1"/>
    <property type="molecule type" value="Genomic_DNA"/>
</dbReference>
<protein>
    <submittedName>
        <fullName evidence="2">Uncharacterized protein</fullName>
    </submittedName>
</protein>